<evidence type="ECO:0000313" key="1">
    <source>
        <dbReference type="EMBL" id="GEP81442.1"/>
    </source>
</evidence>
<name>A0ABQ0XJ16_9STAP</name>
<dbReference type="Proteomes" id="UP000321040">
    <property type="component" value="Unassembled WGS sequence"/>
</dbReference>
<gene>
    <name evidence="1" type="ORF">SKL01_06200</name>
</gene>
<proteinExistence type="predicted"/>
<sequence>MNTHRLLNMSHDLNIKLAYSHIEGHVTFKQFDDATLGIAFTHFSDYYEKGYASIHIYDWHKQEEAKQALKAMKEVMANERLITDETDSHIPN</sequence>
<dbReference type="GeneID" id="69905832"/>
<dbReference type="EMBL" id="BKAQ01000004">
    <property type="protein sequence ID" value="GEP81442.1"/>
    <property type="molecule type" value="Genomic_DNA"/>
</dbReference>
<dbReference type="RefSeq" id="WP_103295821.1">
    <property type="nucleotide sequence ID" value="NZ_BKAQ01000004.1"/>
</dbReference>
<keyword evidence="2" id="KW-1185">Reference proteome</keyword>
<organism evidence="1 2">
    <name type="scientific">Staphylococcus kloosii</name>
    <dbReference type="NCBI Taxonomy" id="29384"/>
    <lineage>
        <taxon>Bacteria</taxon>
        <taxon>Bacillati</taxon>
        <taxon>Bacillota</taxon>
        <taxon>Bacilli</taxon>
        <taxon>Bacillales</taxon>
        <taxon>Staphylococcaceae</taxon>
        <taxon>Staphylococcus</taxon>
    </lineage>
</organism>
<comment type="caution">
    <text evidence="1">The sequence shown here is derived from an EMBL/GenBank/DDBJ whole genome shotgun (WGS) entry which is preliminary data.</text>
</comment>
<protein>
    <submittedName>
        <fullName evidence="1">Uncharacterized protein</fullName>
    </submittedName>
</protein>
<evidence type="ECO:0000313" key="2">
    <source>
        <dbReference type="Proteomes" id="UP000321040"/>
    </source>
</evidence>
<accession>A0ABQ0XJ16</accession>
<reference evidence="1 2" key="1">
    <citation type="submission" date="2019-07" db="EMBL/GenBank/DDBJ databases">
        <title>Whole genome shotgun sequence of Staphylococcus kloosii NBRC 109624.</title>
        <authorList>
            <person name="Hosoyama A."/>
            <person name="Uohara A."/>
            <person name="Ohji S."/>
            <person name="Ichikawa N."/>
        </authorList>
    </citation>
    <scope>NUCLEOTIDE SEQUENCE [LARGE SCALE GENOMIC DNA]</scope>
    <source>
        <strain evidence="1 2">NBRC 109624</strain>
    </source>
</reference>